<sequence>MPFGLTGAPATFQRLMELVLAGLKWECCLVYLDDVIIFSRTFEEHIKRLAQVLQRVRGAGLKISPSKRRLLRKEITFLGHSLSATGIRPDPQLTERIRNYPVPTCSHELLSFLGLASYYRRFIRHFARIAAPLYRLTQKDVQFVWSEEASSAFRCLRDKLTSDSVLRFPDFTKPFILDTDASSTAIGAVLSQLDEDGQERPVAFASGTLSRSEQKYCVTRREMLAVVTFIQHFVPYLQDEFVLRTDHVTHRPGKRHGNADSLSRTIYKQCGHEDEGLLNDEQPDSCGINSIQFTDGDSAKEQQQNDPDIAPLLVAKQSNDLALLPKQRTKALSMLIANWNRLHVRNGILWREWYETDGSSRLQFVVPKQMVPQLLHLCHSAPTAGHLGEEKMLWRVRERFYWPGYRSDVKRYIRTCWECNTRGSPLRKGRALLQPQVATYTWQRLVIDISGPLPTTASGNRYILIVMDAFSKFAEAIPMPNQETTTVAGPLVREIFCRYGVPEVLHTDQGSQFESQLFQNVCQELGIKKTRTTPYHPSGNGQAERMNRTIWDMLAKSIITEERDWDMVLPKVMMAYRATPHSSTGQSPYRMMFGRQCRLPEDIIDCDSTPRRAPKRYIEQLIRALDEVNGKAQSRIAKEAARQKRYYDRCANPQQFKVGDLVFLFLPRVLQGRNKKFRKPWVGPYVIIDQVSPVTYRIQRCSYRCPSRPRGSSEILPRRHSPPRAEDRKPGH</sequence>
<dbReference type="GO" id="GO:0003964">
    <property type="term" value="F:RNA-directed DNA polymerase activity"/>
    <property type="evidence" value="ECO:0007669"/>
    <property type="project" value="UniProtKB-KW"/>
</dbReference>
<protein>
    <recommendedName>
        <fullName evidence="1">RNA-directed DNA polymerase</fullName>
        <ecNumber evidence="1">2.7.7.49</ecNumber>
    </recommendedName>
</protein>
<dbReference type="Pfam" id="PF17919">
    <property type="entry name" value="RT_RNaseH_2"/>
    <property type="match status" value="1"/>
</dbReference>
<evidence type="ECO:0000256" key="5">
    <source>
        <dbReference type="ARBA" id="ARBA00023268"/>
    </source>
</evidence>
<dbReference type="Pfam" id="PF17921">
    <property type="entry name" value="Integrase_H2C2"/>
    <property type="match status" value="1"/>
</dbReference>
<name>A0A085MT46_9BILA</name>
<dbReference type="Pfam" id="PF00078">
    <property type="entry name" value="RVT_1"/>
    <property type="match status" value="1"/>
</dbReference>
<feature type="domain" description="Integrase catalytic" evidence="8">
    <location>
        <begin position="431"/>
        <end position="596"/>
    </location>
</feature>
<evidence type="ECO:0000313" key="9">
    <source>
        <dbReference type="EMBL" id="KFD60392.1"/>
    </source>
</evidence>
<dbReference type="GO" id="GO:0003676">
    <property type="term" value="F:nucleic acid binding"/>
    <property type="evidence" value="ECO:0007669"/>
    <property type="project" value="InterPro"/>
</dbReference>
<dbReference type="GO" id="GO:0004519">
    <property type="term" value="F:endonuclease activity"/>
    <property type="evidence" value="ECO:0007669"/>
    <property type="project" value="UniProtKB-KW"/>
</dbReference>
<accession>A0A085MT46</accession>
<keyword evidence="5" id="KW-0511">Multifunctional enzyme</keyword>
<dbReference type="PROSITE" id="PS50878">
    <property type="entry name" value="RT_POL"/>
    <property type="match status" value="1"/>
</dbReference>
<dbReference type="InterPro" id="IPR001584">
    <property type="entry name" value="Integrase_cat-core"/>
</dbReference>
<dbReference type="InterPro" id="IPR000477">
    <property type="entry name" value="RT_dom"/>
</dbReference>
<dbReference type="FunFam" id="3.10.20.370:FF:000001">
    <property type="entry name" value="Retrovirus-related Pol polyprotein from transposon 17.6-like protein"/>
    <property type="match status" value="1"/>
</dbReference>
<dbReference type="Pfam" id="PF00665">
    <property type="entry name" value="rve"/>
    <property type="match status" value="1"/>
</dbReference>
<dbReference type="Proteomes" id="UP000030758">
    <property type="component" value="Unassembled WGS sequence"/>
</dbReference>
<keyword evidence="3" id="KW-0378">Hydrolase</keyword>
<evidence type="ECO:0000256" key="1">
    <source>
        <dbReference type="ARBA" id="ARBA00012493"/>
    </source>
</evidence>
<dbReference type="FunFam" id="1.10.340.70:FF:000001">
    <property type="entry name" value="Retrovirus-related Pol polyprotein from transposon gypsy-like Protein"/>
    <property type="match status" value="1"/>
</dbReference>
<dbReference type="CDD" id="cd01647">
    <property type="entry name" value="RT_LTR"/>
    <property type="match status" value="1"/>
</dbReference>
<keyword evidence="4" id="KW-0695">RNA-directed DNA polymerase</keyword>
<evidence type="ECO:0000256" key="4">
    <source>
        <dbReference type="ARBA" id="ARBA00022918"/>
    </source>
</evidence>
<reference evidence="9" key="1">
    <citation type="journal article" date="2014" name="Nat. Genet.">
        <title>Genome and transcriptome of the porcine whipworm Trichuris suis.</title>
        <authorList>
            <person name="Jex A.R."/>
            <person name="Nejsum P."/>
            <person name="Schwarz E.M."/>
            <person name="Hu L."/>
            <person name="Young N.D."/>
            <person name="Hall R.S."/>
            <person name="Korhonen P.K."/>
            <person name="Liao S."/>
            <person name="Thamsborg S."/>
            <person name="Xia J."/>
            <person name="Xu P."/>
            <person name="Wang S."/>
            <person name="Scheerlinck J.P."/>
            <person name="Hofmann A."/>
            <person name="Sternberg P.W."/>
            <person name="Wang J."/>
            <person name="Gasser R.B."/>
        </authorList>
    </citation>
    <scope>NUCLEOTIDE SEQUENCE [LARGE SCALE GENOMIC DNA]</scope>
    <source>
        <strain evidence="9">DCEP-RM93F</strain>
    </source>
</reference>
<dbReference type="InterPro" id="IPR050951">
    <property type="entry name" value="Retrovirus_Pol_polyprotein"/>
</dbReference>
<keyword evidence="2" id="KW-0540">Nuclease</keyword>
<dbReference type="FunFam" id="3.30.70.270:FF:000020">
    <property type="entry name" value="Transposon Tf2-6 polyprotein-like Protein"/>
    <property type="match status" value="1"/>
</dbReference>
<dbReference type="PANTHER" id="PTHR37984">
    <property type="entry name" value="PROTEIN CBG26694"/>
    <property type="match status" value="1"/>
</dbReference>
<feature type="region of interest" description="Disordered" evidence="6">
    <location>
        <begin position="705"/>
        <end position="732"/>
    </location>
</feature>
<organism evidence="9">
    <name type="scientific">Trichuris suis</name>
    <name type="common">pig whipworm</name>
    <dbReference type="NCBI Taxonomy" id="68888"/>
    <lineage>
        <taxon>Eukaryota</taxon>
        <taxon>Metazoa</taxon>
        <taxon>Ecdysozoa</taxon>
        <taxon>Nematoda</taxon>
        <taxon>Enoplea</taxon>
        <taxon>Dorylaimia</taxon>
        <taxon>Trichinellida</taxon>
        <taxon>Trichuridae</taxon>
        <taxon>Trichuris</taxon>
    </lineage>
</organism>
<gene>
    <name evidence="9" type="ORF">M514_27438</name>
</gene>
<evidence type="ECO:0000259" key="7">
    <source>
        <dbReference type="PROSITE" id="PS50878"/>
    </source>
</evidence>
<dbReference type="SUPFAM" id="SSF56672">
    <property type="entry name" value="DNA/RNA polymerases"/>
    <property type="match status" value="1"/>
</dbReference>
<dbReference type="InterPro" id="IPR036397">
    <property type="entry name" value="RNaseH_sf"/>
</dbReference>
<dbReference type="PROSITE" id="PS50994">
    <property type="entry name" value="INTEGRASE"/>
    <property type="match status" value="1"/>
</dbReference>
<evidence type="ECO:0000256" key="6">
    <source>
        <dbReference type="SAM" id="MobiDB-lite"/>
    </source>
</evidence>
<dbReference type="Gene3D" id="3.30.70.270">
    <property type="match status" value="2"/>
</dbReference>
<dbReference type="InterPro" id="IPR012337">
    <property type="entry name" value="RNaseH-like_sf"/>
</dbReference>
<dbReference type="InterPro" id="IPR041577">
    <property type="entry name" value="RT_RNaseH_2"/>
</dbReference>
<dbReference type="Gene3D" id="3.30.420.10">
    <property type="entry name" value="Ribonuclease H-like superfamily/Ribonuclease H"/>
    <property type="match status" value="1"/>
</dbReference>
<dbReference type="PANTHER" id="PTHR37984:SF5">
    <property type="entry name" value="PROTEIN NYNRIN-LIKE"/>
    <property type="match status" value="1"/>
</dbReference>
<evidence type="ECO:0000256" key="2">
    <source>
        <dbReference type="ARBA" id="ARBA00022722"/>
    </source>
</evidence>
<evidence type="ECO:0000256" key="3">
    <source>
        <dbReference type="ARBA" id="ARBA00022759"/>
    </source>
</evidence>
<keyword evidence="4" id="KW-0548">Nucleotidyltransferase</keyword>
<dbReference type="SUPFAM" id="SSF53098">
    <property type="entry name" value="Ribonuclease H-like"/>
    <property type="match status" value="1"/>
</dbReference>
<dbReference type="GO" id="GO:0015074">
    <property type="term" value="P:DNA integration"/>
    <property type="evidence" value="ECO:0007669"/>
    <property type="project" value="InterPro"/>
</dbReference>
<dbReference type="Gene3D" id="1.10.340.70">
    <property type="match status" value="1"/>
</dbReference>
<dbReference type="InterPro" id="IPR043502">
    <property type="entry name" value="DNA/RNA_pol_sf"/>
</dbReference>
<keyword evidence="4" id="KW-0808">Transferase</keyword>
<feature type="compositionally biased region" description="Basic and acidic residues" evidence="6">
    <location>
        <begin position="723"/>
        <end position="732"/>
    </location>
</feature>
<dbReference type="FunFam" id="3.30.70.270:FF:000003">
    <property type="entry name" value="Transposon Ty3-G Gag-Pol polyprotein"/>
    <property type="match status" value="1"/>
</dbReference>
<dbReference type="GO" id="GO:0042575">
    <property type="term" value="C:DNA polymerase complex"/>
    <property type="evidence" value="ECO:0007669"/>
    <property type="project" value="UniProtKB-ARBA"/>
</dbReference>
<dbReference type="EC" id="2.7.7.49" evidence="1"/>
<dbReference type="AlphaFoldDB" id="A0A085MT46"/>
<dbReference type="InterPro" id="IPR041588">
    <property type="entry name" value="Integrase_H2C2"/>
</dbReference>
<dbReference type="EMBL" id="KL367671">
    <property type="protein sequence ID" value="KFD60392.1"/>
    <property type="molecule type" value="Genomic_DNA"/>
</dbReference>
<dbReference type="FunFam" id="3.30.420.10:FF:000032">
    <property type="entry name" value="Retrovirus-related Pol polyprotein from transposon 297-like Protein"/>
    <property type="match status" value="1"/>
</dbReference>
<dbReference type="InterPro" id="IPR043128">
    <property type="entry name" value="Rev_trsase/Diguanyl_cyclase"/>
</dbReference>
<dbReference type="CDD" id="cd09274">
    <property type="entry name" value="RNase_HI_RT_Ty3"/>
    <property type="match status" value="1"/>
</dbReference>
<evidence type="ECO:0000259" key="8">
    <source>
        <dbReference type="PROSITE" id="PS50994"/>
    </source>
</evidence>
<proteinExistence type="predicted"/>
<feature type="domain" description="Reverse transcriptase" evidence="7">
    <location>
        <begin position="1"/>
        <end position="82"/>
    </location>
</feature>
<keyword evidence="3" id="KW-0255">Endonuclease</keyword>